<gene>
    <name evidence="1" type="ORF">SCALOS_LOCUS1633</name>
</gene>
<name>A0ACA9K9X8_9GLOM</name>
<accession>A0ACA9K9X8</accession>
<keyword evidence="2" id="KW-1185">Reference proteome</keyword>
<comment type="caution">
    <text evidence="1">The sequence shown here is derived from an EMBL/GenBank/DDBJ whole genome shotgun (WGS) entry which is preliminary data.</text>
</comment>
<sequence>MQRNNIIPISFAEYLNGNTGVVSTNNVKKKNNSDFKPVKQQKKESNIDEKEKKNELMDDEKIELNKEINKLEKENDKLTKDRNNIIKKLFKLKETLESLSKRKIINEDIIKEIEKTSKSTLDFPVKNNKKSSIKDKTISKDVRQQQKLSFFQKQLRNLSYQNLKNASNKSTSINIPNLPCDIICDLEEISEDDDFGSFNTEVVEITDEKLDGGEIKYGKNVYIADNIATNSLIMVNKFSQSFSKDLPKASKLRLHGFFNEINMSIVLNTGANSITINPEQRINIYEPPGNFIVILAFLIGKKTGDPNEKENERNFLFMKNNIELQDIFKKGTYRFDNTDGMPYGVKRADEENGLIIYCCDKETITNTKGQQSTVIGYQPNVIWVLTVTFAPDIMKKNIENSLRLPNMEYNNDITFFGSRPKFPIHSGPFLIVNKAIPIMAYETNIDSVSNLKQASGSALKQLVDAIKYAIENPDVPLDSVSPSASPGPFDPSGPSDASDILRYYNKKINEKTKFIDLQPKSKLYDQIQKDDRLGPWQIKELNNNIKQKGNELIEKFITRNIESICHKYVNYDTHNKIINEYKPENISTCQYPIIKNNFDRLFNIIWDEYMLKHNLMSAPIYLSGINKYGDYVDKQNNKNRLNLKEITYDNFKSLLENDQKDILDYCEAGKYEKIINSNEILKKHSLKLHKIRKNICERMKEELPEKETFLINFMKNNKNSNFLINHDNLNPIDTYWIFKKIDKLNVNIKDKNFNKMIISTFIKDLNKCNQEYENICVPEILKIIKSEINCKELITNGLYDSLLKDENFNKLVKLNINEINEIHHHIAIQKTKLKTYCMTDFIIDEFSTNNRFENFFNDENMDRLMKLEKKTNMNEYIDRLLTISESLKNNELYYPESPNLFSEFLDYEKDLRKDYIKDNGPIDTLIKSSNIPNDAKINFEKRRLEILHRKIPEPEKLKEPKHPKDPEKILFDELKRKIKNHDKDNADKLLNYGDLEEEINNASLSNDKIEKLQQLRNDRLNELISEKINELENKIRISKTQGEIDDISD</sequence>
<dbReference type="EMBL" id="CAJVPM010001189">
    <property type="protein sequence ID" value="CAG8461461.1"/>
    <property type="molecule type" value="Genomic_DNA"/>
</dbReference>
<dbReference type="Proteomes" id="UP000789860">
    <property type="component" value="Unassembled WGS sequence"/>
</dbReference>
<protein>
    <submittedName>
        <fullName evidence="1">9957_t:CDS:1</fullName>
    </submittedName>
</protein>
<reference evidence="1" key="1">
    <citation type="submission" date="2021-06" db="EMBL/GenBank/DDBJ databases">
        <authorList>
            <person name="Kallberg Y."/>
            <person name="Tangrot J."/>
            <person name="Rosling A."/>
        </authorList>
    </citation>
    <scope>NUCLEOTIDE SEQUENCE</scope>
    <source>
        <strain evidence="1">AU212A</strain>
    </source>
</reference>
<evidence type="ECO:0000313" key="1">
    <source>
        <dbReference type="EMBL" id="CAG8461461.1"/>
    </source>
</evidence>
<organism evidence="1 2">
    <name type="scientific">Scutellospora calospora</name>
    <dbReference type="NCBI Taxonomy" id="85575"/>
    <lineage>
        <taxon>Eukaryota</taxon>
        <taxon>Fungi</taxon>
        <taxon>Fungi incertae sedis</taxon>
        <taxon>Mucoromycota</taxon>
        <taxon>Glomeromycotina</taxon>
        <taxon>Glomeromycetes</taxon>
        <taxon>Diversisporales</taxon>
        <taxon>Gigasporaceae</taxon>
        <taxon>Scutellospora</taxon>
    </lineage>
</organism>
<proteinExistence type="predicted"/>
<evidence type="ECO:0000313" key="2">
    <source>
        <dbReference type="Proteomes" id="UP000789860"/>
    </source>
</evidence>